<evidence type="ECO:0000313" key="5">
    <source>
        <dbReference type="EMBL" id="EDM80823.1"/>
    </source>
</evidence>
<keyword evidence="6" id="KW-1185">Reference proteome</keyword>
<evidence type="ECO:0000313" key="6">
    <source>
        <dbReference type="Proteomes" id="UP000005801"/>
    </source>
</evidence>
<dbReference type="PANTHER" id="PTHR47756">
    <property type="entry name" value="BLL6612 PROTEIN-RELATED"/>
    <property type="match status" value="1"/>
</dbReference>
<dbReference type="SUPFAM" id="SSF88946">
    <property type="entry name" value="Sigma2 domain of RNA polymerase sigma factors"/>
    <property type="match status" value="1"/>
</dbReference>
<dbReference type="Pfam" id="PF04542">
    <property type="entry name" value="Sigma70_r2"/>
    <property type="match status" value="1"/>
</dbReference>
<dbReference type="InterPro" id="IPR007627">
    <property type="entry name" value="RNA_pol_sigma70_r2"/>
</dbReference>
<dbReference type="Gene3D" id="1.10.1740.10">
    <property type="match status" value="1"/>
</dbReference>
<dbReference type="eggNOG" id="COG4941">
    <property type="taxonomic scope" value="Bacteria"/>
</dbReference>
<dbReference type="InterPro" id="IPR013249">
    <property type="entry name" value="RNA_pol_sigma70_r4_t2"/>
</dbReference>
<organism evidence="5 6">
    <name type="scientific">Plesiocystis pacifica SIR-1</name>
    <dbReference type="NCBI Taxonomy" id="391625"/>
    <lineage>
        <taxon>Bacteria</taxon>
        <taxon>Pseudomonadati</taxon>
        <taxon>Myxococcota</taxon>
        <taxon>Polyangia</taxon>
        <taxon>Nannocystales</taxon>
        <taxon>Nannocystaceae</taxon>
        <taxon>Plesiocystis</taxon>
    </lineage>
</organism>
<gene>
    <name evidence="5" type="ORF">PPSIR1_27973</name>
</gene>
<reference evidence="5 6" key="1">
    <citation type="submission" date="2007-06" db="EMBL/GenBank/DDBJ databases">
        <authorList>
            <person name="Shimkets L."/>
            <person name="Ferriera S."/>
            <person name="Johnson J."/>
            <person name="Kravitz S."/>
            <person name="Beeson K."/>
            <person name="Sutton G."/>
            <person name="Rogers Y.-H."/>
            <person name="Friedman R."/>
            <person name="Frazier M."/>
            <person name="Venter J.C."/>
        </authorList>
    </citation>
    <scope>NUCLEOTIDE SEQUENCE [LARGE SCALE GENOMIC DNA]</scope>
    <source>
        <strain evidence="5 6">SIR-1</strain>
    </source>
</reference>
<dbReference type="SUPFAM" id="SSF88659">
    <property type="entry name" value="Sigma3 and sigma4 domains of RNA polymerase sigma factors"/>
    <property type="match status" value="1"/>
</dbReference>
<dbReference type="Proteomes" id="UP000005801">
    <property type="component" value="Unassembled WGS sequence"/>
</dbReference>
<dbReference type="GO" id="GO:0016987">
    <property type="term" value="F:sigma factor activity"/>
    <property type="evidence" value="ECO:0007669"/>
    <property type="project" value="InterPro"/>
</dbReference>
<dbReference type="PANTHER" id="PTHR47756:SF2">
    <property type="entry name" value="BLL6612 PROTEIN"/>
    <property type="match status" value="1"/>
</dbReference>
<dbReference type="GO" id="GO:0003677">
    <property type="term" value="F:DNA binding"/>
    <property type="evidence" value="ECO:0007669"/>
    <property type="project" value="InterPro"/>
</dbReference>
<dbReference type="Pfam" id="PF08281">
    <property type="entry name" value="Sigma70_r4_2"/>
    <property type="match status" value="1"/>
</dbReference>
<accession>A6FZL7</accession>
<comment type="caution">
    <text evidence="5">The sequence shown here is derived from an EMBL/GenBank/DDBJ whole genome shotgun (WGS) entry which is preliminary data.</text>
</comment>
<feature type="domain" description="RNA polymerase sigma factor 70 region 4 type 2" evidence="3">
    <location>
        <begin position="124"/>
        <end position="174"/>
    </location>
</feature>
<proteinExistence type="predicted"/>
<feature type="region of interest" description="Disordered" evidence="1">
    <location>
        <begin position="81"/>
        <end position="113"/>
    </location>
</feature>
<evidence type="ECO:0000259" key="2">
    <source>
        <dbReference type="Pfam" id="PF04542"/>
    </source>
</evidence>
<dbReference type="InterPro" id="IPR013325">
    <property type="entry name" value="RNA_pol_sigma_r2"/>
</dbReference>
<evidence type="ECO:0000259" key="4">
    <source>
        <dbReference type="Pfam" id="PF20239"/>
    </source>
</evidence>
<dbReference type="InterPro" id="IPR046531">
    <property type="entry name" value="DUF6596"/>
</dbReference>
<name>A6FZL7_9BACT</name>
<dbReference type="GO" id="GO:0006352">
    <property type="term" value="P:DNA-templated transcription initiation"/>
    <property type="evidence" value="ECO:0007669"/>
    <property type="project" value="InterPro"/>
</dbReference>
<dbReference type="OrthoDB" id="9780299at2"/>
<dbReference type="InterPro" id="IPR013324">
    <property type="entry name" value="RNA_pol_sigma_r3/r4-like"/>
</dbReference>
<dbReference type="InterPro" id="IPR014284">
    <property type="entry name" value="RNA_pol_sigma-70_dom"/>
</dbReference>
<sequence length="427" mass="47195">MSARADDPTQAAIARTFKSEHGRIIASLMRLTQRDLQLAEDAAAEAYALAIQRWPTEGVPARPGAWLTTVARNRILDRHRRERTARDKAPAVAQLAELSAQERSERDDPESAPAYPDERLALIFTCCHPALGTEAQVALTLRTLGGLSTVEIARAFLVPDATMAQRLVRAKKKIQRAGIPYAVPTPEQLPERLRGVLRVVYLIFNEGYRATSGDALLRRELCGEAIRLAAVTRRLLPDTPEVVGLWALLRLHHARRDTRVDAAGDLVLLEDQDRTRWHHGEIAEAAAALEAAMRLRAPGPYQLQAAIAALHATARAPEDTDWPQIVGLYTLLMRLEPSPIVRLNRAAAIAMARGPHFGLDAGLRELDAIEADGSLTRYHLLHAARADLLRRKGVLDGAAKAYARALELVSNAAERRYLERRLRALEN</sequence>
<dbReference type="Gene3D" id="1.10.10.10">
    <property type="entry name" value="Winged helix-like DNA-binding domain superfamily/Winged helix DNA-binding domain"/>
    <property type="match status" value="1"/>
</dbReference>
<evidence type="ECO:0000256" key="1">
    <source>
        <dbReference type="SAM" id="MobiDB-lite"/>
    </source>
</evidence>
<dbReference type="NCBIfam" id="TIGR02937">
    <property type="entry name" value="sigma70-ECF"/>
    <property type="match status" value="1"/>
</dbReference>
<dbReference type="InterPro" id="IPR036388">
    <property type="entry name" value="WH-like_DNA-bd_sf"/>
</dbReference>
<evidence type="ECO:0000259" key="3">
    <source>
        <dbReference type="Pfam" id="PF08281"/>
    </source>
</evidence>
<dbReference type="STRING" id="391625.PPSIR1_27973"/>
<feature type="domain" description="RNA polymerase sigma-70 region 2" evidence="2">
    <location>
        <begin position="20"/>
        <end position="83"/>
    </location>
</feature>
<feature type="domain" description="DUF6596" evidence="4">
    <location>
        <begin position="192"/>
        <end position="293"/>
    </location>
</feature>
<dbReference type="Pfam" id="PF20239">
    <property type="entry name" value="DUF6596"/>
    <property type="match status" value="1"/>
</dbReference>
<dbReference type="EMBL" id="ABCS01000007">
    <property type="protein sequence ID" value="EDM80823.1"/>
    <property type="molecule type" value="Genomic_DNA"/>
</dbReference>
<dbReference type="RefSeq" id="WP_006969916.1">
    <property type="nucleotide sequence ID" value="NZ_ABCS01000007.1"/>
</dbReference>
<protein>
    <submittedName>
        <fullName evidence="5">Probable sigma factor, includes region 2</fullName>
    </submittedName>
</protein>
<dbReference type="AlphaFoldDB" id="A6FZL7"/>